<reference evidence="1 2" key="1">
    <citation type="submission" date="2020-08" db="EMBL/GenBank/DDBJ databases">
        <title>Functional genomics of gut bacteria from endangered species of beetles.</title>
        <authorList>
            <person name="Carlos-Shanley C."/>
        </authorList>
    </citation>
    <scope>NUCLEOTIDE SEQUENCE [LARGE SCALE GENOMIC DNA]</scope>
    <source>
        <strain evidence="1 2">S00124</strain>
    </source>
</reference>
<evidence type="ECO:0000313" key="2">
    <source>
        <dbReference type="Proteomes" id="UP000562492"/>
    </source>
</evidence>
<gene>
    <name evidence="1" type="ORF">HNP33_001874</name>
</gene>
<name>A0ABR6RF88_9BURK</name>
<sequence>MRIILEDPYERDIFHAGEREAHRRFGVEAEAREMKGTISDQLSAGNASFIASQAFFFISVREEGGAIHTQMLACATLAQGIYPLVAFGDAQTFYFLLHKAAGSPVLRLAQGNGCKAGTVFVDFARRARLRINGCLRVAASQALPGFQCPAGYELMQLGVQQVYANCQARIVRMKLAVA</sequence>
<accession>A0ABR6RF88</accession>
<dbReference type="RefSeq" id="WP_184707637.1">
    <property type="nucleotide sequence ID" value="NZ_JACHKZ010000009.1"/>
</dbReference>
<comment type="caution">
    <text evidence="1">The sequence shown here is derived from an EMBL/GenBank/DDBJ whole genome shotgun (WGS) entry which is preliminary data.</text>
</comment>
<dbReference type="EMBL" id="JACHKZ010000009">
    <property type="protein sequence ID" value="MBB6577816.1"/>
    <property type="molecule type" value="Genomic_DNA"/>
</dbReference>
<evidence type="ECO:0000313" key="1">
    <source>
        <dbReference type="EMBL" id="MBB6577816.1"/>
    </source>
</evidence>
<keyword evidence="2" id="KW-1185">Reference proteome</keyword>
<protein>
    <submittedName>
        <fullName evidence="1">Pyridoxine 5'-phosphate oxidase superfamily flavin-nucleotide-binding protein</fullName>
    </submittedName>
</protein>
<dbReference type="Proteomes" id="UP000562492">
    <property type="component" value="Unassembled WGS sequence"/>
</dbReference>
<proteinExistence type="predicted"/>
<organism evidence="1 2">
    <name type="scientific">Comamonas odontotermitis</name>
    <dbReference type="NCBI Taxonomy" id="379895"/>
    <lineage>
        <taxon>Bacteria</taxon>
        <taxon>Pseudomonadati</taxon>
        <taxon>Pseudomonadota</taxon>
        <taxon>Betaproteobacteria</taxon>
        <taxon>Burkholderiales</taxon>
        <taxon>Comamonadaceae</taxon>
        <taxon>Comamonas</taxon>
    </lineage>
</organism>